<name>A0MDU4_ARATH</name>
<organism evidence="1">
    <name type="scientific">Arabidopsis thaliana</name>
    <name type="common">Mouse-ear cress</name>
    <dbReference type="NCBI Taxonomy" id="3702"/>
    <lineage>
        <taxon>Eukaryota</taxon>
        <taxon>Viridiplantae</taxon>
        <taxon>Streptophyta</taxon>
        <taxon>Embryophyta</taxon>
        <taxon>Tracheophyta</taxon>
        <taxon>Spermatophyta</taxon>
        <taxon>Magnoliopsida</taxon>
        <taxon>eudicotyledons</taxon>
        <taxon>Gunneridae</taxon>
        <taxon>Pentapetalae</taxon>
        <taxon>rosids</taxon>
        <taxon>malvids</taxon>
        <taxon>Brassicales</taxon>
        <taxon>Brassicaceae</taxon>
        <taxon>Camelineae</taxon>
        <taxon>Arabidopsis</taxon>
    </lineage>
</organism>
<protein>
    <submittedName>
        <fullName evidence="1">Uncharacterized protein</fullName>
    </submittedName>
</protein>
<evidence type="ECO:0000313" key="1">
    <source>
        <dbReference type="EMBL" id="ABK28346.1"/>
    </source>
</evidence>
<dbReference type="AlphaFoldDB" id="A0MDU4"/>
<reference evidence="1" key="1">
    <citation type="submission" date="2006-05" db="EMBL/GenBank/DDBJ databases">
        <title>Simultaneous high-throughput recombinational cloning of open reading frames in closed and open configurations.</title>
        <authorList>
            <person name="Underwood B.A."/>
            <person name="Vanderhaeghen R."/>
            <person name="Whitford R."/>
            <person name="Town C.D."/>
            <person name="Hilson P."/>
        </authorList>
    </citation>
    <scope>NUCLEOTIDE SEQUENCE</scope>
</reference>
<dbReference type="EMBL" id="DQ652710">
    <property type="protein sequence ID" value="ABK28346.1"/>
    <property type="molecule type" value="mRNA"/>
</dbReference>
<proteinExistence type="evidence at transcript level"/>
<accession>A0MDU4</accession>
<feature type="non-terminal residue" evidence="1">
    <location>
        <position position="63"/>
    </location>
</feature>
<sequence>MATSANPPVVKSLSISQGRKRFVFKKFSQRIIDIKVFRILDKVKAEPPSEGSSLRRRMGEDVG</sequence>